<protein>
    <submittedName>
        <fullName evidence="1">DUF3090 family protein</fullName>
    </submittedName>
</protein>
<gene>
    <name evidence="1" type="ORF">ACFFRE_02905</name>
</gene>
<dbReference type="NCBIfam" id="TIGR03847">
    <property type="entry name" value="conserved hypothetical protein"/>
    <property type="match status" value="1"/>
</dbReference>
<organism evidence="1 2">
    <name type="scientific">Aciditerrimonas ferrireducens</name>
    <dbReference type="NCBI Taxonomy" id="667306"/>
    <lineage>
        <taxon>Bacteria</taxon>
        <taxon>Bacillati</taxon>
        <taxon>Actinomycetota</taxon>
        <taxon>Acidimicrobiia</taxon>
        <taxon>Acidimicrobiales</taxon>
        <taxon>Acidimicrobiaceae</taxon>
        <taxon>Aciditerrimonas</taxon>
    </lineage>
</organism>
<dbReference type="EMBL" id="JBHLYQ010000016">
    <property type="protein sequence ID" value="MFC0081109.1"/>
    <property type="molecule type" value="Genomic_DNA"/>
</dbReference>
<proteinExistence type="predicted"/>
<name>A0ABV6C0A3_9ACTN</name>
<evidence type="ECO:0000313" key="2">
    <source>
        <dbReference type="Proteomes" id="UP001589788"/>
    </source>
</evidence>
<keyword evidence="2" id="KW-1185">Reference proteome</keyword>
<dbReference type="Pfam" id="PF11290">
    <property type="entry name" value="DUF3090"/>
    <property type="match status" value="1"/>
</dbReference>
<reference evidence="1 2" key="1">
    <citation type="submission" date="2024-09" db="EMBL/GenBank/DDBJ databases">
        <authorList>
            <person name="Sun Q."/>
            <person name="Mori K."/>
        </authorList>
    </citation>
    <scope>NUCLEOTIDE SEQUENCE [LARGE SCALE GENOMIC DNA]</scope>
    <source>
        <strain evidence="1 2">JCM 15389</strain>
    </source>
</reference>
<dbReference type="RefSeq" id="WP_248108426.1">
    <property type="nucleotide sequence ID" value="NZ_JAKHEX010000016.1"/>
</dbReference>
<dbReference type="InterPro" id="IPR021441">
    <property type="entry name" value="DUF3090"/>
</dbReference>
<sequence length="164" mass="17885">MSTVDLGDVDRFTVAALGPVGQRTFLLQCRSEQTVLTLKVEKQQVAVLAEYLGRLLRDLPRPGHLPEDLEVEEPVEPHWVVGTMGVSYDAELDRIVLIAEELVPEDEEGDAARFTVTREQAAAFAVRATRLVEAGRPPCPLCGGPIDPSGHACPRTNGHRPPTN</sequence>
<comment type="caution">
    <text evidence="1">The sequence shown here is derived from an EMBL/GenBank/DDBJ whole genome shotgun (WGS) entry which is preliminary data.</text>
</comment>
<accession>A0ABV6C0A3</accession>
<dbReference type="Proteomes" id="UP001589788">
    <property type="component" value="Unassembled WGS sequence"/>
</dbReference>
<evidence type="ECO:0000313" key="1">
    <source>
        <dbReference type="EMBL" id="MFC0081109.1"/>
    </source>
</evidence>